<reference evidence="1 2" key="1">
    <citation type="submission" date="2021-06" db="EMBL/GenBank/DDBJ databases">
        <authorList>
            <person name="Kallberg Y."/>
            <person name="Tangrot J."/>
            <person name="Rosling A."/>
        </authorList>
    </citation>
    <scope>NUCLEOTIDE SEQUENCE [LARGE SCALE GENOMIC DNA]</scope>
    <source>
        <strain evidence="1 2">120-4 pot B 10/14</strain>
    </source>
</reference>
<evidence type="ECO:0000313" key="2">
    <source>
        <dbReference type="Proteomes" id="UP000789901"/>
    </source>
</evidence>
<comment type="caution">
    <text evidence="1">The sequence shown here is derived from an EMBL/GenBank/DDBJ whole genome shotgun (WGS) entry which is preliminary data.</text>
</comment>
<evidence type="ECO:0000313" key="1">
    <source>
        <dbReference type="EMBL" id="CAG8795404.1"/>
    </source>
</evidence>
<feature type="non-terminal residue" evidence="1">
    <location>
        <position position="1"/>
    </location>
</feature>
<dbReference type="Proteomes" id="UP000789901">
    <property type="component" value="Unassembled WGS sequence"/>
</dbReference>
<keyword evidence="2" id="KW-1185">Reference proteome</keyword>
<proteinExistence type="predicted"/>
<dbReference type="EMBL" id="CAJVQB010020788">
    <property type="protein sequence ID" value="CAG8795404.1"/>
    <property type="molecule type" value="Genomic_DNA"/>
</dbReference>
<name>A0ABN7VRL6_GIGMA</name>
<organism evidence="1 2">
    <name type="scientific">Gigaspora margarita</name>
    <dbReference type="NCBI Taxonomy" id="4874"/>
    <lineage>
        <taxon>Eukaryota</taxon>
        <taxon>Fungi</taxon>
        <taxon>Fungi incertae sedis</taxon>
        <taxon>Mucoromycota</taxon>
        <taxon>Glomeromycotina</taxon>
        <taxon>Glomeromycetes</taxon>
        <taxon>Diversisporales</taxon>
        <taxon>Gigasporaceae</taxon>
        <taxon>Gigaspora</taxon>
    </lineage>
</organism>
<sequence>KLPMNRKHPAFKCVNEWLEKYYKGVNMGISMGIKNLKDLEVKFVKENPFNFNIKTIKINNKCISI</sequence>
<accession>A0ABN7VRL6</accession>
<gene>
    <name evidence="1" type="ORF">GMARGA_LOCUS21978</name>
</gene>
<protein>
    <submittedName>
        <fullName evidence="1">19432_t:CDS:1</fullName>
    </submittedName>
</protein>